<keyword evidence="3 5" id="KW-1133">Transmembrane helix</keyword>
<reference evidence="6" key="1">
    <citation type="submission" date="2020-08" db="EMBL/GenBank/DDBJ databases">
        <title>Bridging the membrane lipid divide: bacteria of the FCB group superphylum have the potential to synthesize archaeal ether lipids.</title>
        <authorList>
            <person name="Villanueva L."/>
            <person name="von Meijenfeldt F.A.B."/>
            <person name="Westbye A.B."/>
            <person name="Yadav S."/>
            <person name="Hopmans E.C."/>
            <person name="Dutilh B.E."/>
            <person name="Sinninghe Damste J.S."/>
        </authorList>
    </citation>
    <scope>NUCLEOTIDE SEQUENCE</scope>
    <source>
        <strain evidence="6">NIOZ-UU159</strain>
    </source>
</reference>
<dbReference type="GO" id="GO:0016020">
    <property type="term" value="C:membrane"/>
    <property type="evidence" value="ECO:0007669"/>
    <property type="project" value="UniProtKB-SubCell"/>
</dbReference>
<dbReference type="Pfam" id="PF04193">
    <property type="entry name" value="PQ-loop"/>
    <property type="match status" value="1"/>
</dbReference>
<dbReference type="Gene3D" id="1.20.1280.290">
    <property type="match status" value="1"/>
</dbReference>
<feature type="transmembrane region" description="Helical" evidence="5">
    <location>
        <begin position="6"/>
        <end position="26"/>
    </location>
</feature>
<accession>A0A7S9SUJ6</accession>
<protein>
    <submittedName>
        <fullName evidence="6">PQ loop repeat protein</fullName>
    </submittedName>
</protein>
<evidence type="ECO:0000256" key="1">
    <source>
        <dbReference type="ARBA" id="ARBA00004141"/>
    </source>
</evidence>
<sequence>MENTIYAEIIATIAGILSTIAFIPQAYKIFITNQTDDLDIFTFMLLFIIYFLWIIWGMLLNSYSIIIFSFIQLFLILYITMKIYKNFNGDIKKHYNYFLKL</sequence>
<proteinExistence type="predicted"/>
<evidence type="ECO:0000313" key="6">
    <source>
        <dbReference type="EMBL" id="QPI16622.1"/>
    </source>
</evidence>
<comment type="subcellular location">
    <subcellularLocation>
        <location evidence="1">Membrane</location>
        <topology evidence="1">Multi-pass membrane protein</topology>
    </subcellularLocation>
</comment>
<gene>
    <name evidence="6" type="ORF">NIOZUU159_00114</name>
</gene>
<keyword evidence="2 5" id="KW-0812">Transmembrane</keyword>
<dbReference type="InterPro" id="IPR006603">
    <property type="entry name" value="PQ-loop_rpt"/>
</dbReference>
<keyword evidence="4 5" id="KW-0472">Membrane</keyword>
<evidence type="ECO:0000256" key="4">
    <source>
        <dbReference type="ARBA" id="ARBA00023136"/>
    </source>
</evidence>
<organism evidence="6">
    <name type="scientific">Virus NIOZ-UU159</name>
    <dbReference type="NCBI Taxonomy" id="2763270"/>
    <lineage>
        <taxon>Viruses</taxon>
    </lineage>
</organism>
<name>A0A7S9SUJ6_9VIRU</name>
<feature type="transmembrane region" description="Helical" evidence="5">
    <location>
        <begin position="38"/>
        <end position="59"/>
    </location>
</feature>
<evidence type="ECO:0000256" key="3">
    <source>
        <dbReference type="ARBA" id="ARBA00022989"/>
    </source>
</evidence>
<evidence type="ECO:0000256" key="5">
    <source>
        <dbReference type="SAM" id="Phobius"/>
    </source>
</evidence>
<evidence type="ECO:0000256" key="2">
    <source>
        <dbReference type="ARBA" id="ARBA00022692"/>
    </source>
</evidence>
<feature type="transmembrane region" description="Helical" evidence="5">
    <location>
        <begin position="65"/>
        <end position="84"/>
    </location>
</feature>
<dbReference type="EMBL" id="MW030589">
    <property type="protein sequence ID" value="QPI16622.1"/>
    <property type="molecule type" value="Genomic_DNA"/>
</dbReference>